<gene>
    <name evidence="2" type="ORF">NBRC116591_05470</name>
</gene>
<name>A0ABQ0A517_9GAMM</name>
<dbReference type="PANTHER" id="PTHR34406">
    <property type="entry name" value="PROTEIN YCEI"/>
    <property type="match status" value="1"/>
</dbReference>
<comment type="caution">
    <text evidence="2">The sequence shown here is derived from an EMBL/GenBank/DDBJ whole genome shotgun (WGS) entry which is preliminary data.</text>
</comment>
<evidence type="ECO:0000313" key="2">
    <source>
        <dbReference type="EMBL" id="GAA6166737.1"/>
    </source>
</evidence>
<dbReference type="PANTHER" id="PTHR34406:SF1">
    <property type="entry name" value="PROTEIN YCEI"/>
    <property type="match status" value="1"/>
</dbReference>
<organism evidence="2 3">
    <name type="scientific">Sessilibacter corallicola</name>
    <dbReference type="NCBI Taxonomy" id="2904075"/>
    <lineage>
        <taxon>Bacteria</taxon>
        <taxon>Pseudomonadati</taxon>
        <taxon>Pseudomonadota</taxon>
        <taxon>Gammaproteobacteria</taxon>
        <taxon>Cellvibrionales</taxon>
        <taxon>Cellvibrionaceae</taxon>
        <taxon>Sessilibacter</taxon>
    </lineage>
</organism>
<dbReference type="InterPro" id="IPR007372">
    <property type="entry name" value="Lipid/polyisoprenoid-bd_YceI"/>
</dbReference>
<accession>A0ABQ0A517</accession>
<dbReference type="SUPFAM" id="SSF101874">
    <property type="entry name" value="YceI-like"/>
    <property type="match status" value="1"/>
</dbReference>
<reference evidence="2 3" key="1">
    <citation type="submission" date="2024-04" db="EMBL/GenBank/DDBJ databases">
        <title>Draft genome sequence of Sessilibacter corallicola NBRC 116591.</title>
        <authorList>
            <person name="Miyakawa T."/>
            <person name="Kusuya Y."/>
            <person name="Miura T."/>
        </authorList>
    </citation>
    <scope>NUCLEOTIDE SEQUENCE [LARGE SCALE GENOMIC DNA]</scope>
    <source>
        <strain evidence="2 3">KU-00831-HH</strain>
    </source>
</reference>
<dbReference type="EMBL" id="BAABWN010000002">
    <property type="protein sequence ID" value="GAA6166737.1"/>
    <property type="molecule type" value="Genomic_DNA"/>
</dbReference>
<dbReference type="Pfam" id="PF04264">
    <property type="entry name" value="YceI"/>
    <property type="match status" value="1"/>
</dbReference>
<dbReference type="InterPro" id="IPR036761">
    <property type="entry name" value="TTHA0802/YceI-like_sf"/>
</dbReference>
<keyword evidence="3" id="KW-1185">Reference proteome</keyword>
<sequence>MLALSIDNPKRIGNIMNPANIPHFPSALKVGVFSVMVILTGCVSWLAPHVNTDVATLKPGEYELDDDHARLLFKISHLGLSDFVGRFNDFEASLSFDPKAPEKSSLHALVNMASLDVNNAELEEQLNGSGWLDTKSFPQAEFNSVSVSVISENTYEFVGNLNWRNVTKPVVFDLTFNGGAHNWLSGHYTIGFSATGSFKRSDFGLSSYQSLVGDEIRLEVYAEFLQQ</sequence>
<dbReference type="Proteomes" id="UP001465153">
    <property type="component" value="Unassembled WGS sequence"/>
</dbReference>
<evidence type="ECO:0000259" key="1">
    <source>
        <dbReference type="SMART" id="SM00867"/>
    </source>
</evidence>
<dbReference type="SMART" id="SM00867">
    <property type="entry name" value="YceI"/>
    <property type="match status" value="1"/>
</dbReference>
<protein>
    <submittedName>
        <fullName evidence="2">YceI family protein</fullName>
    </submittedName>
</protein>
<proteinExistence type="predicted"/>
<evidence type="ECO:0000313" key="3">
    <source>
        <dbReference type="Proteomes" id="UP001465153"/>
    </source>
</evidence>
<dbReference type="Gene3D" id="2.40.128.110">
    <property type="entry name" value="Lipid/polyisoprenoid-binding, YceI-like"/>
    <property type="match status" value="1"/>
</dbReference>
<feature type="domain" description="Lipid/polyisoprenoid-binding YceI-like" evidence="1">
    <location>
        <begin position="61"/>
        <end position="225"/>
    </location>
</feature>